<organism evidence="1 2">
    <name type="scientific">Canavalia gladiata</name>
    <name type="common">Sword bean</name>
    <name type="synonym">Dolichos gladiatus</name>
    <dbReference type="NCBI Taxonomy" id="3824"/>
    <lineage>
        <taxon>Eukaryota</taxon>
        <taxon>Viridiplantae</taxon>
        <taxon>Streptophyta</taxon>
        <taxon>Embryophyta</taxon>
        <taxon>Tracheophyta</taxon>
        <taxon>Spermatophyta</taxon>
        <taxon>Magnoliopsida</taxon>
        <taxon>eudicotyledons</taxon>
        <taxon>Gunneridae</taxon>
        <taxon>Pentapetalae</taxon>
        <taxon>rosids</taxon>
        <taxon>fabids</taxon>
        <taxon>Fabales</taxon>
        <taxon>Fabaceae</taxon>
        <taxon>Papilionoideae</taxon>
        <taxon>50 kb inversion clade</taxon>
        <taxon>NPAAA clade</taxon>
        <taxon>indigoferoid/millettioid clade</taxon>
        <taxon>Phaseoleae</taxon>
        <taxon>Canavalia</taxon>
    </lineage>
</organism>
<dbReference type="Proteomes" id="UP001367508">
    <property type="component" value="Unassembled WGS sequence"/>
</dbReference>
<proteinExistence type="predicted"/>
<gene>
    <name evidence="1" type="ORF">VNO77_42241</name>
</gene>
<evidence type="ECO:0000313" key="1">
    <source>
        <dbReference type="EMBL" id="KAK7308622.1"/>
    </source>
</evidence>
<accession>A0AAN9K0N7</accession>
<dbReference type="AlphaFoldDB" id="A0AAN9K0N7"/>
<reference evidence="1 2" key="1">
    <citation type="submission" date="2024-01" db="EMBL/GenBank/DDBJ databases">
        <title>The genomes of 5 underutilized Papilionoideae crops provide insights into root nodulation and disease resistanc.</title>
        <authorList>
            <person name="Jiang F."/>
        </authorList>
    </citation>
    <scope>NUCLEOTIDE SEQUENCE [LARGE SCALE GENOMIC DNA]</scope>
    <source>
        <strain evidence="1">LVBAO_FW01</strain>
        <tissue evidence="1">Leaves</tissue>
    </source>
</reference>
<evidence type="ECO:0000313" key="2">
    <source>
        <dbReference type="Proteomes" id="UP001367508"/>
    </source>
</evidence>
<comment type="caution">
    <text evidence="1">The sequence shown here is derived from an EMBL/GenBank/DDBJ whole genome shotgun (WGS) entry which is preliminary data.</text>
</comment>
<sequence length="116" mass="12937">MGKMEAVKRRRDKDLGAFCWILAKEEGAFEGFLCFVSKIPVKVRAVGNARRSGSLNQKQEGEVLAPELKHLKVHAKSPERSSYLNSAASEQFRWEKVGGCSTLTGRHTRPCRGECT</sequence>
<keyword evidence="2" id="KW-1185">Reference proteome</keyword>
<dbReference type="EMBL" id="JAYMYQ010000010">
    <property type="protein sequence ID" value="KAK7308622.1"/>
    <property type="molecule type" value="Genomic_DNA"/>
</dbReference>
<name>A0AAN9K0N7_CANGL</name>
<protein>
    <submittedName>
        <fullName evidence="1">Uncharacterized protein</fullName>
    </submittedName>
</protein>